<dbReference type="EMBL" id="FMYQ01000023">
    <property type="protein sequence ID" value="SDD67671.1"/>
    <property type="molecule type" value="Genomic_DNA"/>
</dbReference>
<dbReference type="Proteomes" id="UP000198908">
    <property type="component" value="Unassembled WGS sequence"/>
</dbReference>
<accession>A0A1G6WPD2</accession>
<dbReference type="GO" id="GO:0050242">
    <property type="term" value="F:pyruvate, phosphate dikinase activity"/>
    <property type="evidence" value="ECO:0007669"/>
    <property type="project" value="InterPro"/>
</dbReference>
<gene>
    <name evidence="2" type="ORF">SAMN05421548_12384</name>
</gene>
<dbReference type="STRING" id="416944.SAMN05421548_12384"/>
<dbReference type="PANTHER" id="PTHR22931">
    <property type="entry name" value="PHOSPHOENOLPYRUVATE DIKINASE-RELATED"/>
    <property type="match status" value="1"/>
</dbReference>
<reference evidence="3" key="1">
    <citation type="submission" date="2016-09" db="EMBL/GenBank/DDBJ databases">
        <authorList>
            <person name="Varghese N."/>
            <person name="Submissions S."/>
        </authorList>
    </citation>
    <scope>NUCLEOTIDE SEQUENCE [LARGE SCALE GENOMIC DNA]</scope>
    <source>
        <strain evidence="3">TNe-862</strain>
    </source>
</reference>
<feature type="domain" description="PEP-utilising enzyme mobile" evidence="1">
    <location>
        <begin position="32"/>
        <end position="113"/>
    </location>
</feature>
<protein>
    <submittedName>
        <fullName evidence="2">Pyruvate, orthophosphate dikinase</fullName>
    </submittedName>
</protein>
<evidence type="ECO:0000259" key="1">
    <source>
        <dbReference type="Pfam" id="PF00391"/>
    </source>
</evidence>
<dbReference type="InterPro" id="IPR010121">
    <property type="entry name" value="Pyruvate_phosphate_dikinase"/>
</dbReference>
<dbReference type="Gene3D" id="1.10.189.10">
    <property type="entry name" value="Pyruvate Phosphate Dikinase, domain 2"/>
    <property type="match status" value="1"/>
</dbReference>
<dbReference type="Gene3D" id="3.50.30.10">
    <property type="entry name" value="Phosphohistidine domain"/>
    <property type="match status" value="1"/>
</dbReference>
<dbReference type="InterPro" id="IPR036637">
    <property type="entry name" value="Phosphohistidine_dom_sf"/>
</dbReference>
<dbReference type="Pfam" id="PF00391">
    <property type="entry name" value="PEP-utilizers"/>
    <property type="match status" value="1"/>
</dbReference>
<keyword evidence="3" id="KW-1185">Reference proteome</keyword>
<sequence length="148" mass="15652">MPLAHAASGNIGVATGAIVLDPARALERSRQEPILLLRRDADTADIAALQASAGLLTCNGTRTAHAAVVARQMGKVCLVGCTDLVIDEVADTVKIGEATLREGDRITLDGDTGTVFAGERQTLTEPLADLQQRLLRLRSRDPDRSARA</sequence>
<keyword evidence="2" id="KW-0670">Pyruvate</keyword>
<dbReference type="AlphaFoldDB" id="A0A1G6WPD2"/>
<organism evidence="2 3">
    <name type="scientific">Paraburkholderia lycopersici</name>
    <dbReference type="NCBI Taxonomy" id="416944"/>
    <lineage>
        <taxon>Bacteria</taxon>
        <taxon>Pseudomonadati</taxon>
        <taxon>Pseudomonadota</taxon>
        <taxon>Betaproteobacteria</taxon>
        <taxon>Burkholderiales</taxon>
        <taxon>Burkholderiaceae</taxon>
        <taxon>Paraburkholderia</taxon>
    </lineage>
</organism>
<evidence type="ECO:0000313" key="3">
    <source>
        <dbReference type="Proteomes" id="UP000198908"/>
    </source>
</evidence>
<keyword evidence="2" id="KW-0418">Kinase</keyword>
<keyword evidence="2" id="KW-0808">Transferase</keyword>
<dbReference type="PANTHER" id="PTHR22931:SF9">
    <property type="entry name" value="PYRUVATE, PHOSPHATE DIKINASE 1, CHLOROPLASTIC"/>
    <property type="match status" value="1"/>
</dbReference>
<dbReference type="InterPro" id="IPR008279">
    <property type="entry name" value="PEP-util_enz_mobile_dom"/>
</dbReference>
<dbReference type="SUPFAM" id="SSF52009">
    <property type="entry name" value="Phosphohistidine domain"/>
    <property type="match status" value="1"/>
</dbReference>
<name>A0A1G6WPD2_9BURK</name>
<dbReference type="RefSeq" id="WP_092001572.1">
    <property type="nucleotide sequence ID" value="NZ_FMYQ01000023.1"/>
</dbReference>
<dbReference type="GO" id="GO:0016301">
    <property type="term" value="F:kinase activity"/>
    <property type="evidence" value="ECO:0007669"/>
    <property type="project" value="UniProtKB-KW"/>
</dbReference>
<evidence type="ECO:0000313" key="2">
    <source>
        <dbReference type="EMBL" id="SDD67671.1"/>
    </source>
</evidence>
<proteinExistence type="predicted"/>
<dbReference type="OrthoDB" id="9765468at2"/>